<dbReference type="InterPro" id="IPR004564">
    <property type="entry name" value="OM_lipoprot_carrier_LolA-like"/>
</dbReference>
<dbReference type="PANTHER" id="PTHR35869:SF1">
    <property type="entry name" value="OUTER-MEMBRANE LIPOPROTEIN CARRIER PROTEIN"/>
    <property type="match status" value="1"/>
</dbReference>
<evidence type="ECO:0000256" key="1">
    <source>
        <dbReference type="ARBA" id="ARBA00022729"/>
    </source>
</evidence>
<dbReference type="Gene3D" id="2.50.20.10">
    <property type="entry name" value="Lipoprotein localisation LolA/LolB/LppX"/>
    <property type="match status" value="1"/>
</dbReference>
<dbReference type="PANTHER" id="PTHR35869">
    <property type="entry name" value="OUTER-MEMBRANE LIPOPROTEIN CARRIER PROTEIN"/>
    <property type="match status" value="1"/>
</dbReference>
<dbReference type="AlphaFoldDB" id="A0A926NR09"/>
<dbReference type="Proteomes" id="UP000619078">
    <property type="component" value="Unassembled WGS sequence"/>
</dbReference>
<organism evidence="3 4">
    <name type="scientific">Mucilaginibacter glaciei</name>
    <dbReference type="NCBI Taxonomy" id="2772109"/>
    <lineage>
        <taxon>Bacteria</taxon>
        <taxon>Pseudomonadati</taxon>
        <taxon>Bacteroidota</taxon>
        <taxon>Sphingobacteriia</taxon>
        <taxon>Sphingobacteriales</taxon>
        <taxon>Sphingobacteriaceae</taxon>
        <taxon>Mucilaginibacter</taxon>
    </lineage>
</organism>
<comment type="caution">
    <text evidence="3">The sequence shown here is derived from an EMBL/GenBank/DDBJ whole genome shotgun (WGS) entry which is preliminary data.</text>
</comment>
<reference evidence="3" key="1">
    <citation type="submission" date="2020-09" db="EMBL/GenBank/DDBJ databases">
        <title>Novel species of Mucilaginibacter isolated from a glacier on the Tibetan Plateau.</title>
        <authorList>
            <person name="Liu Q."/>
            <person name="Xin Y.-H."/>
        </authorList>
    </citation>
    <scope>NUCLEOTIDE SEQUENCE</scope>
    <source>
        <strain evidence="3">ZB1P21</strain>
    </source>
</reference>
<protein>
    <submittedName>
        <fullName evidence="3">Outer membrane lipoprotein carrier protein LolA</fullName>
    </submittedName>
</protein>
<dbReference type="EMBL" id="JACWMX010000006">
    <property type="protein sequence ID" value="MBD1394426.1"/>
    <property type="molecule type" value="Genomic_DNA"/>
</dbReference>
<keyword evidence="3" id="KW-0449">Lipoprotein</keyword>
<feature type="signal peptide" evidence="2">
    <location>
        <begin position="1"/>
        <end position="20"/>
    </location>
</feature>
<accession>A0A926NR09</accession>
<dbReference type="InterPro" id="IPR029046">
    <property type="entry name" value="LolA/LolB/LppX"/>
</dbReference>
<sequence>MKKLTLLILASALTITGAFAQKDGDAKAILSKLSTQYRSYDAVKTDFSLTIDNQMAGIQQKQTGTLIARSKTNKYKVTMLSNTAKPTVMQEIISDGKSQWTYLKDANEVQLSDADNSEESFNPAKIFTLYEKGYKYLYTGQQKIGGKIYQVIDLTPEDAKKSFFKVRLMVDKVKNQLYSAQIFDKNGSKYTYTLRTFTPNYKAAETVFAFDKKAHPGVELVDLR</sequence>
<gene>
    <name evidence="3" type="ORF">IDJ76_15055</name>
</gene>
<dbReference type="SUPFAM" id="SSF89392">
    <property type="entry name" value="Prokaryotic lipoproteins and lipoprotein localization factors"/>
    <property type="match status" value="1"/>
</dbReference>
<dbReference type="Pfam" id="PF03548">
    <property type="entry name" value="LolA"/>
    <property type="match status" value="1"/>
</dbReference>
<dbReference type="CDD" id="cd16325">
    <property type="entry name" value="LolA"/>
    <property type="match status" value="1"/>
</dbReference>
<proteinExistence type="predicted"/>
<feature type="chain" id="PRO_5037703188" evidence="2">
    <location>
        <begin position="21"/>
        <end position="224"/>
    </location>
</feature>
<dbReference type="RefSeq" id="WP_191164172.1">
    <property type="nucleotide sequence ID" value="NZ_JACWMX010000006.1"/>
</dbReference>
<name>A0A926NR09_9SPHI</name>
<evidence type="ECO:0000313" key="4">
    <source>
        <dbReference type="Proteomes" id="UP000619078"/>
    </source>
</evidence>
<evidence type="ECO:0000313" key="3">
    <source>
        <dbReference type="EMBL" id="MBD1394426.1"/>
    </source>
</evidence>
<keyword evidence="4" id="KW-1185">Reference proteome</keyword>
<keyword evidence="1 2" id="KW-0732">Signal</keyword>
<evidence type="ECO:0000256" key="2">
    <source>
        <dbReference type="SAM" id="SignalP"/>
    </source>
</evidence>